<feature type="compositionally biased region" description="Basic and acidic residues" evidence="1">
    <location>
        <begin position="341"/>
        <end position="356"/>
    </location>
</feature>
<gene>
    <name evidence="2" type="ORF">BIW11_07016</name>
</gene>
<feature type="region of interest" description="Disordered" evidence="1">
    <location>
        <begin position="138"/>
        <end position="417"/>
    </location>
</feature>
<dbReference type="AlphaFoldDB" id="A0A1V9XVP1"/>
<feature type="compositionally biased region" description="Low complexity" evidence="1">
    <location>
        <begin position="357"/>
        <end position="367"/>
    </location>
</feature>
<feature type="compositionally biased region" description="Basic and acidic residues" evidence="1">
    <location>
        <begin position="149"/>
        <end position="163"/>
    </location>
</feature>
<dbReference type="Proteomes" id="UP000192247">
    <property type="component" value="Unassembled WGS sequence"/>
</dbReference>
<protein>
    <submittedName>
        <fullName evidence="2">Pentapeptide MXKDX repeat family protein-like</fullName>
    </submittedName>
</protein>
<organism evidence="2 3">
    <name type="scientific">Tropilaelaps mercedesae</name>
    <dbReference type="NCBI Taxonomy" id="418985"/>
    <lineage>
        <taxon>Eukaryota</taxon>
        <taxon>Metazoa</taxon>
        <taxon>Ecdysozoa</taxon>
        <taxon>Arthropoda</taxon>
        <taxon>Chelicerata</taxon>
        <taxon>Arachnida</taxon>
        <taxon>Acari</taxon>
        <taxon>Parasitiformes</taxon>
        <taxon>Mesostigmata</taxon>
        <taxon>Gamasina</taxon>
        <taxon>Dermanyssoidea</taxon>
        <taxon>Laelapidae</taxon>
        <taxon>Tropilaelaps</taxon>
    </lineage>
</organism>
<evidence type="ECO:0000313" key="3">
    <source>
        <dbReference type="Proteomes" id="UP000192247"/>
    </source>
</evidence>
<sequence>MSSKNRVCLSQCGRGERLIGSGRTAMPFKTRHRDNKAQNGTGINNDTDSSIVSLTSSTNSARDDGNKTKTEINRDLLKESNSMLSTDLYPTRDTEAEKVLLAELKNARTPREDQSTDDFAMKPIIVTESNFIAYSKGNKGRLKVRTKSRLKDDRAPRASRERLPNPPKPMKQSKIKSRGGASRQSRGSKSDPHALAGATVKNLPEASPVQRSGWNSTSCKRKHSPLAKSEGARSTDPKEVIEAKPILRSKQQCKKPTAKDIEASERRKEKVTQVPEQNSPSKGARSKDSPSKGALSKDPSSKDARYKDSPLKNAYAKDPPSKDYLSKGSPSKIARSNGPLSKREQSKGSRLKDTRSKGPPSKGASSKNPVSKSILSRDSPLNGVRSTASTRGAPDKKSQEYNVNRKPAASGSDLKKR</sequence>
<dbReference type="EMBL" id="MNPL01003396">
    <property type="protein sequence ID" value="OQR77550.1"/>
    <property type="molecule type" value="Genomic_DNA"/>
</dbReference>
<dbReference type="InParanoid" id="A0A1V9XVP1"/>
<reference evidence="2 3" key="1">
    <citation type="journal article" date="2017" name="Gigascience">
        <title>Draft genome of the honey bee ectoparasitic mite, Tropilaelaps mercedesae, is shaped by the parasitic life history.</title>
        <authorList>
            <person name="Dong X."/>
            <person name="Armstrong S.D."/>
            <person name="Xia D."/>
            <person name="Makepeace B.L."/>
            <person name="Darby A.C."/>
            <person name="Kadowaki T."/>
        </authorList>
    </citation>
    <scope>NUCLEOTIDE SEQUENCE [LARGE SCALE GENOMIC DNA]</scope>
    <source>
        <strain evidence="2">Wuxi-XJTLU</strain>
    </source>
</reference>
<feature type="compositionally biased region" description="Basic and acidic residues" evidence="1">
    <location>
        <begin position="299"/>
        <end position="310"/>
    </location>
</feature>
<accession>A0A1V9XVP1</accession>
<feature type="compositionally biased region" description="Low complexity" evidence="1">
    <location>
        <begin position="47"/>
        <end position="60"/>
    </location>
</feature>
<comment type="caution">
    <text evidence="2">The sequence shown here is derived from an EMBL/GenBank/DDBJ whole genome shotgun (WGS) entry which is preliminary data.</text>
</comment>
<keyword evidence="3" id="KW-1185">Reference proteome</keyword>
<feature type="compositionally biased region" description="Basic residues" evidence="1">
    <location>
        <begin position="138"/>
        <end position="148"/>
    </location>
</feature>
<feature type="compositionally biased region" description="Polar residues" evidence="1">
    <location>
        <begin position="209"/>
        <end position="218"/>
    </location>
</feature>
<feature type="compositionally biased region" description="Low complexity" evidence="1">
    <location>
        <begin position="178"/>
        <end position="187"/>
    </location>
</feature>
<proteinExistence type="predicted"/>
<name>A0A1V9XVP1_9ACAR</name>
<evidence type="ECO:0000256" key="1">
    <source>
        <dbReference type="SAM" id="MobiDB-lite"/>
    </source>
</evidence>
<feature type="compositionally biased region" description="Polar residues" evidence="1">
    <location>
        <begin position="37"/>
        <end position="46"/>
    </location>
</feature>
<feature type="compositionally biased region" description="Basic and acidic residues" evidence="1">
    <location>
        <begin position="257"/>
        <end position="271"/>
    </location>
</feature>
<dbReference type="OrthoDB" id="10619410at2759"/>
<feature type="region of interest" description="Disordered" evidence="1">
    <location>
        <begin position="27"/>
        <end position="68"/>
    </location>
</feature>
<evidence type="ECO:0000313" key="2">
    <source>
        <dbReference type="EMBL" id="OQR77550.1"/>
    </source>
</evidence>
<feature type="compositionally biased region" description="Basic and acidic residues" evidence="1">
    <location>
        <begin position="230"/>
        <end position="242"/>
    </location>
</feature>